<feature type="region of interest" description="Disordered" evidence="1">
    <location>
        <begin position="92"/>
        <end position="192"/>
    </location>
</feature>
<keyword evidence="3" id="KW-1185">Reference proteome</keyword>
<proteinExistence type="predicted"/>
<dbReference type="EMBL" id="JANPWB010000001">
    <property type="protein sequence ID" value="KAJ1215381.1"/>
    <property type="molecule type" value="Genomic_DNA"/>
</dbReference>
<dbReference type="AlphaFoldDB" id="A0AAV7WRI2"/>
<feature type="compositionally biased region" description="Polar residues" evidence="1">
    <location>
        <begin position="104"/>
        <end position="116"/>
    </location>
</feature>
<gene>
    <name evidence="2" type="ORF">NDU88_002990</name>
</gene>
<sequence>MAAARPKNNRSMKDMLTRPAAGKVEVDISITRRHRGEKSEEDGEAPVTGTFHECLLTSLREDLQAVKGHLLQALKEVRQELEDVGERVATLEKQKNRRDEEIEQLQQETTRATHQTPGHFGGPGEPIKAEQHLHPGSTNGGRRGGNISVRWGSLLPDTRGGLRLGRTHRQGAQGGTAKVVSRTTGGHPGLHT</sequence>
<protein>
    <submittedName>
        <fullName evidence="2">Uncharacterized protein</fullName>
    </submittedName>
</protein>
<comment type="caution">
    <text evidence="2">The sequence shown here is derived from an EMBL/GenBank/DDBJ whole genome shotgun (WGS) entry which is preliminary data.</text>
</comment>
<feature type="region of interest" description="Disordered" evidence="1">
    <location>
        <begin position="1"/>
        <end position="24"/>
    </location>
</feature>
<dbReference type="Proteomes" id="UP001066276">
    <property type="component" value="Chromosome 1_1"/>
</dbReference>
<organism evidence="2 3">
    <name type="scientific">Pleurodeles waltl</name>
    <name type="common">Iberian ribbed newt</name>
    <dbReference type="NCBI Taxonomy" id="8319"/>
    <lineage>
        <taxon>Eukaryota</taxon>
        <taxon>Metazoa</taxon>
        <taxon>Chordata</taxon>
        <taxon>Craniata</taxon>
        <taxon>Vertebrata</taxon>
        <taxon>Euteleostomi</taxon>
        <taxon>Amphibia</taxon>
        <taxon>Batrachia</taxon>
        <taxon>Caudata</taxon>
        <taxon>Salamandroidea</taxon>
        <taxon>Salamandridae</taxon>
        <taxon>Pleurodelinae</taxon>
        <taxon>Pleurodeles</taxon>
    </lineage>
</organism>
<name>A0AAV7WRI2_PLEWA</name>
<reference evidence="2" key="1">
    <citation type="journal article" date="2022" name="bioRxiv">
        <title>Sequencing and chromosome-scale assembly of the giantPleurodeles waltlgenome.</title>
        <authorList>
            <person name="Brown T."/>
            <person name="Elewa A."/>
            <person name="Iarovenko S."/>
            <person name="Subramanian E."/>
            <person name="Araus A.J."/>
            <person name="Petzold A."/>
            <person name="Susuki M."/>
            <person name="Suzuki K.-i.T."/>
            <person name="Hayashi T."/>
            <person name="Toyoda A."/>
            <person name="Oliveira C."/>
            <person name="Osipova E."/>
            <person name="Leigh N.D."/>
            <person name="Simon A."/>
            <person name="Yun M.H."/>
        </authorList>
    </citation>
    <scope>NUCLEOTIDE SEQUENCE</scope>
    <source>
        <strain evidence="2">20211129_DDA</strain>
        <tissue evidence="2">Liver</tissue>
    </source>
</reference>
<accession>A0AAV7WRI2</accession>
<evidence type="ECO:0000313" key="3">
    <source>
        <dbReference type="Proteomes" id="UP001066276"/>
    </source>
</evidence>
<evidence type="ECO:0000313" key="2">
    <source>
        <dbReference type="EMBL" id="KAJ1215381.1"/>
    </source>
</evidence>
<evidence type="ECO:0000256" key="1">
    <source>
        <dbReference type="SAM" id="MobiDB-lite"/>
    </source>
</evidence>